<evidence type="ECO:0000256" key="1">
    <source>
        <dbReference type="SAM" id="MobiDB-lite"/>
    </source>
</evidence>
<dbReference type="AlphaFoldDB" id="A0A3M2VN91"/>
<feature type="compositionally biased region" description="Polar residues" evidence="1">
    <location>
        <begin position="10"/>
        <end position="32"/>
    </location>
</feature>
<protein>
    <submittedName>
        <fullName evidence="2">Uncharacterized protein</fullName>
    </submittedName>
</protein>
<organism evidence="2 3">
    <name type="scientific">Pseudomonas syringae pv. ribicola</name>
    <dbReference type="NCBI Taxonomy" id="55398"/>
    <lineage>
        <taxon>Bacteria</taxon>
        <taxon>Pseudomonadati</taxon>
        <taxon>Pseudomonadota</taxon>
        <taxon>Gammaproteobacteria</taxon>
        <taxon>Pseudomonadales</taxon>
        <taxon>Pseudomonadaceae</taxon>
        <taxon>Pseudomonas</taxon>
    </lineage>
</organism>
<dbReference type="SUPFAM" id="SSF116854">
    <property type="entry name" value="Avirulence protein AvrPto"/>
    <property type="match status" value="1"/>
</dbReference>
<name>A0A3M2VN91_PSESI</name>
<reference evidence="2 3" key="1">
    <citation type="submission" date="2018-08" db="EMBL/GenBank/DDBJ databases">
        <title>Recombination of ecologically and evolutionarily significant loci maintains genetic cohesion in the Pseudomonas syringae species complex.</title>
        <authorList>
            <person name="Dillon M."/>
            <person name="Thakur S."/>
            <person name="Almeida R.N.D."/>
            <person name="Weir B.S."/>
            <person name="Guttman D.S."/>
        </authorList>
    </citation>
    <scope>NUCLEOTIDE SEQUENCE [LARGE SCALE GENOMIC DNA]</scope>
    <source>
        <strain evidence="2 3">ICMP 3883</strain>
    </source>
</reference>
<proteinExistence type="predicted"/>
<gene>
    <name evidence="2" type="ORF">ALQ95_200124</name>
</gene>
<feature type="region of interest" description="Disordered" evidence="1">
    <location>
        <begin position="1"/>
        <end position="34"/>
    </location>
</feature>
<dbReference type="Pfam" id="PF11592">
    <property type="entry name" value="AvrPto"/>
    <property type="match status" value="1"/>
</dbReference>
<evidence type="ECO:0000313" key="3">
    <source>
        <dbReference type="Proteomes" id="UP000280292"/>
    </source>
</evidence>
<dbReference type="EMBL" id="RBNR01000281">
    <property type="protein sequence ID" value="RML40695.1"/>
    <property type="molecule type" value="Genomic_DNA"/>
</dbReference>
<dbReference type="InterPro" id="IPR020996">
    <property type="entry name" value="T3SS_AvrPto"/>
</dbReference>
<comment type="caution">
    <text evidence="2">The sequence shown here is derived from an EMBL/GenBank/DDBJ whole genome shotgun (WGS) entry which is preliminary data.</text>
</comment>
<sequence length="159" mass="17364">MGNMCVRGSSMANQVHSPDRANSSSGGNNGITPDQLINARHELSEVAGLPRDVHSFISSNSAPADLRDRHNTLFRNTKTVLEAVDIHDRSVRGDISAISSTTSDQLMSSIQSLKSKWDGFRRELQQAMPARASSEHYRIAEQPGGSMQLSSLTPSPYRN</sequence>
<dbReference type="InterPro" id="IPR036532">
    <property type="entry name" value="AvrPto_sf"/>
</dbReference>
<dbReference type="Gene3D" id="1.20.1270.140">
    <property type="entry name" value="AvrPto"/>
    <property type="match status" value="1"/>
</dbReference>
<evidence type="ECO:0000313" key="2">
    <source>
        <dbReference type="EMBL" id="RML40695.1"/>
    </source>
</evidence>
<dbReference type="Proteomes" id="UP000280292">
    <property type="component" value="Unassembled WGS sequence"/>
</dbReference>
<accession>A0A3M2VN91</accession>